<feature type="region of interest" description="Disordered" evidence="5">
    <location>
        <begin position="1"/>
        <end position="24"/>
    </location>
</feature>
<proteinExistence type="predicted"/>
<organism evidence="7 8">
    <name type="scientific">Plicaturopsis crispa FD-325 SS-3</name>
    <dbReference type="NCBI Taxonomy" id="944288"/>
    <lineage>
        <taxon>Eukaryota</taxon>
        <taxon>Fungi</taxon>
        <taxon>Dikarya</taxon>
        <taxon>Basidiomycota</taxon>
        <taxon>Agaricomycotina</taxon>
        <taxon>Agaricomycetes</taxon>
        <taxon>Agaricomycetidae</taxon>
        <taxon>Amylocorticiales</taxon>
        <taxon>Amylocorticiaceae</taxon>
        <taxon>Plicatura</taxon>
        <taxon>Plicaturopsis crispa</taxon>
    </lineage>
</organism>
<evidence type="ECO:0000256" key="3">
    <source>
        <dbReference type="ARBA" id="ARBA00022989"/>
    </source>
</evidence>
<dbReference type="InterPro" id="IPR051694">
    <property type="entry name" value="Immunoregulatory_rcpt-like"/>
</dbReference>
<dbReference type="EMBL" id="KN832572">
    <property type="protein sequence ID" value="KII84237.1"/>
    <property type="molecule type" value="Genomic_DNA"/>
</dbReference>
<evidence type="ECO:0000313" key="7">
    <source>
        <dbReference type="EMBL" id="KII84237.1"/>
    </source>
</evidence>
<feature type="compositionally biased region" description="Low complexity" evidence="5">
    <location>
        <begin position="764"/>
        <end position="777"/>
    </location>
</feature>
<keyword evidence="4 6" id="KW-0472">Membrane</keyword>
<feature type="region of interest" description="Disordered" evidence="5">
    <location>
        <begin position="732"/>
        <end position="808"/>
    </location>
</feature>
<keyword evidence="2 6" id="KW-0812">Transmembrane</keyword>
<protein>
    <submittedName>
        <fullName evidence="7">Uncharacterized protein</fullName>
    </submittedName>
</protein>
<keyword evidence="3 6" id="KW-1133">Transmembrane helix</keyword>
<evidence type="ECO:0000256" key="4">
    <source>
        <dbReference type="ARBA" id="ARBA00023136"/>
    </source>
</evidence>
<feature type="compositionally biased region" description="Low complexity" evidence="5">
    <location>
        <begin position="89"/>
        <end position="103"/>
    </location>
</feature>
<evidence type="ECO:0000256" key="5">
    <source>
        <dbReference type="SAM" id="MobiDB-lite"/>
    </source>
</evidence>
<feature type="compositionally biased region" description="Basic residues" evidence="5">
    <location>
        <begin position="794"/>
        <end position="808"/>
    </location>
</feature>
<dbReference type="GO" id="GO:0016020">
    <property type="term" value="C:membrane"/>
    <property type="evidence" value="ECO:0007669"/>
    <property type="project" value="UniProtKB-SubCell"/>
</dbReference>
<feature type="compositionally biased region" description="Basic residues" evidence="5">
    <location>
        <begin position="749"/>
        <end position="760"/>
    </location>
</feature>
<sequence>MTRHMRTHSHAFGSRRNALPQARSSAPHVLVLGPEGQASIVAPERSPSFAPANDLMPESIVNVDPAANHGFAVSPDDGTTPSPPPSDVFPPTSDADPFPNAGVVPPPPSASGFPTIPKNDDPLLRSAAAQAHGASMSAASPTGTRSSQKEHSATQPALSQPTSVSLRQPSSILQPQSATASRKTADPSQSTQSTGLSTAVSSAATPTSATSSSAPTSISSISSIAVPVSSVQPTDLPSSSLTATAQSSTTVLVAPSSSAASSPSNHAMSTHSAIFYIGIALGVIVVVAVLAALTAWYIKLRAHAKRRRDFVATSVPWGRRSPEDDEQGMIEVPLDDEVFGINRRQSNGAMARNSISTQWEPAGDRDVGEPRRVDNLPQPLKRVATIAPAAGIGYPFADEYNSGSLADSLVFPTDHSGPYPNTRPLPSHLLQADFERAKSRTGALGRLSVANIMPGDVSSGDESSRPGTGMLNVMNDGFNGAMPIGFGTPREASPGTRPRFWGLNGGDGLEVPWAPDHANEQTPAELPIPSSMLSNASPATKSATPAANEGWTSTLKNSLANALNAVKGNNSLPGETFDILTPTPRRVSISRDLQQQQRTSARVVSRRDTAITTSSRRRAQILELEGQTYDGRPDFGYTPDISRTTLAYLDSDTEGSIGGVVPRAPLIRKPTLLPTSGKPQRLAHDLDGPLSRANTGRSQYSVSPEVYGYYGYETSPPPQLPGISRASTMRTTASSSGMDSDAHTPYYRPPKKSFHKRKTLARMSTTATDSSFSSDVSRATERLTDKEEAAKTALRNRRRKLAGSSRRH</sequence>
<evidence type="ECO:0000256" key="1">
    <source>
        <dbReference type="ARBA" id="ARBA00004167"/>
    </source>
</evidence>
<name>A0A0C9SR21_PLICR</name>
<feature type="compositionally biased region" description="Basic and acidic residues" evidence="5">
    <location>
        <begin position="778"/>
        <end position="790"/>
    </location>
</feature>
<feature type="compositionally biased region" description="Polar residues" evidence="5">
    <location>
        <begin position="153"/>
        <end position="196"/>
    </location>
</feature>
<accession>A0A0C9SR21</accession>
<comment type="subcellular location">
    <subcellularLocation>
        <location evidence="1">Membrane</location>
        <topology evidence="1">Single-pass membrane protein</topology>
    </subcellularLocation>
</comment>
<feature type="compositionally biased region" description="Low complexity" evidence="5">
    <location>
        <begin position="197"/>
        <end position="216"/>
    </location>
</feature>
<reference evidence="7 8" key="1">
    <citation type="submission" date="2014-06" db="EMBL/GenBank/DDBJ databases">
        <title>Evolutionary Origins and Diversification of the Mycorrhizal Mutualists.</title>
        <authorList>
            <consortium name="DOE Joint Genome Institute"/>
            <consortium name="Mycorrhizal Genomics Consortium"/>
            <person name="Kohler A."/>
            <person name="Kuo A."/>
            <person name="Nagy L.G."/>
            <person name="Floudas D."/>
            <person name="Copeland A."/>
            <person name="Barry K.W."/>
            <person name="Cichocki N."/>
            <person name="Veneault-Fourrey C."/>
            <person name="LaButti K."/>
            <person name="Lindquist E.A."/>
            <person name="Lipzen A."/>
            <person name="Lundell T."/>
            <person name="Morin E."/>
            <person name="Murat C."/>
            <person name="Riley R."/>
            <person name="Ohm R."/>
            <person name="Sun H."/>
            <person name="Tunlid A."/>
            <person name="Henrissat B."/>
            <person name="Grigoriev I.V."/>
            <person name="Hibbett D.S."/>
            <person name="Martin F."/>
        </authorList>
    </citation>
    <scope>NUCLEOTIDE SEQUENCE [LARGE SCALE GENOMIC DNA]</scope>
    <source>
        <strain evidence="7 8">FD-325 SS-3</strain>
    </source>
</reference>
<feature type="transmembrane region" description="Helical" evidence="6">
    <location>
        <begin position="273"/>
        <end position="298"/>
    </location>
</feature>
<keyword evidence="8" id="KW-1185">Reference proteome</keyword>
<feature type="region of interest" description="Disordered" evidence="5">
    <location>
        <begin position="669"/>
        <end position="697"/>
    </location>
</feature>
<dbReference type="GO" id="GO:0071944">
    <property type="term" value="C:cell periphery"/>
    <property type="evidence" value="ECO:0007669"/>
    <property type="project" value="UniProtKB-ARBA"/>
</dbReference>
<evidence type="ECO:0000256" key="2">
    <source>
        <dbReference type="ARBA" id="ARBA00022692"/>
    </source>
</evidence>
<dbReference type="PANTHER" id="PTHR15549">
    <property type="entry name" value="PAIRED IMMUNOGLOBULIN-LIKE TYPE 2 RECEPTOR"/>
    <property type="match status" value="1"/>
</dbReference>
<dbReference type="HOGENOM" id="CLU_348867_0_0_1"/>
<dbReference type="Proteomes" id="UP000053263">
    <property type="component" value="Unassembled WGS sequence"/>
</dbReference>
<gene>
    <name evidence="7" type="ORF">PLICRDRAFT_58027</name>
</gene>
<feature type="compositionally biased region" description="Low complexity" evidence="5">
    <location>
        <begin position="126"/>
        <end position="140"/>
    </location>
</feature>
<evidence type="ECO:0000256" key="6">
    <source>
        <dbReference type="SAM" id="Phobius"/>
    </source>
</evidence>
<dbReference type="OrthoDB" id="3061923at2759"/>
<feature type="region of interest" description="Disordered" evidence="5">
    <location>
        <begin position="67"/>
        <end position="216"/>
    </location>
</feature>
<feature type="region of interest" description="Disordered" evidence="5">
    <location>
        <begin position="455"/>
        <end position="474"/>
    </location>
</feature>
<evidence type="ECO:0000313" key="8">
    <source>
        <dbReference type="Proteomes" id="UP000053263"/>
    </source>
</evidence>
<dbReference type="AlphaFoldDB" id="A0A0C9SR21"/>